<dbReference type="AlphaFoldDB" id="A0AAE5CCZ9"/>
<evidence type="ECO:0000313" key="2">
    <source>
        <dbReference type="Proteomes" id="UP000702544"/>
    </source>
</evidence>
<organism evidence="1 2">
    <name type="scientific">Candidatus Kutchimonas denitrificans</name>
    <dbReference type="NCBI Taxonomy" id="3056748"/>
    <lineage>
        <taxon>Bacteria</taxon>
        <taxon>Pseudomonadati</taxon>
        <taxon>Gemmatimonadota</taxon>
        <taxon>Gemmatimonadia</taxon>
        <taxon>Candidatus Palauibacterales</taxon>
        <taxon>Candidatus Palauibacteraceae</taxon>
        <taxon>Candidatus Kutchimonas</taxon>
    </lineage>
</organism>
<sequence length="305" mass="34621">MESLRPGVRIAFDPERRRVWTVCDRCHGWSLWPHDERTSALERLERTAHRARLLYQTANVALLEANGRELVRVGRPELPEEAWWRYGRELRRRQTSYRSRLSAVGAAAYAAISYLGANVGLQGITGDFHLEEDLYAGVLRWRRFGRTAWSGRAPCPNCRSVLLKLFYFRTRYLVLMPGSDGGLAIGLPCSRCDPWTEEKVHRLEGPAAERVLRRVLAYQNVKGASEHDLADAVGTIEKAGSARRLVSDLATDRTPLYELDRSRALALEISVNDSVERRQLAIEGAVLEEGWRRAEEVAAIIDEEL</sequence>
<evidence type="ECO:0000313" key="1">
    <source>
        <dbReference type="EMBL" id="NIR76728.1"/>
    </source>
</evidence>
<comment type="caution">
    <text evidence="1">The sequence shown here is derived from an EMBL/GenBank/DDBJ whole genome shotgun (WGS) entry which is preliminary data.</text>
</comment>
<protein>
    <submittedName>
        <fullName evidence="1">Uncharacterized protein</fullName>
    </submittedName>
</protein>
<gene>
    <name evidence="1" type="ORF">GWO12_16745</name>
</gene>
<name>A0AAE5CCZ9_9BACT</name>
<accession>A0AAE5CCZ9</accession>
<dbReference type="EMBL" id="JAACAK010000142">
    <property type="protein sequence ID" value="NIR76728.1"/>
    <property type="molecule type" value="Genomic_DNA"/>
</dbReference>
<proteinExistence type="predicted"/>
<reference evidence="1 2" key="1">
    <citation type="submission" date="2020-01" db="EMBL/GenBank/DDBJ databases">
        <title>Genomes assembled from Gulf of Kutch pelagic sediment metagenomes.</title>
        <authorList>
            <person name="Chandrashekar M."/>
            <person name="Mahajan M.S."/>
            <person name="Dave K.J."/>
            <person name="Vatsa P."/>
            <person name="Nathani N.M."/>
        </authorList>
    </citation>
    <scope>NUCLEOTIDE SEQUENCE [LARGE SCALE GENOMIC DNA]</scope>
    <source>
        <strain evidence="1">KS3-K002</strain>
    </source>
</reference>
<dbReference type="Proteomes" id="UP000702544">
    <property type="component" value="Unassembled WGS sequence"/>
</dbReference>